<reference evidence="4 5" key="1">
    <citation type="submission" date="2021-06" db="EMBL/GenBank/DDBJ databases">
        <authorList>
            <person name="Sun Q."/>
            <person name="Li D."/>
        </authorList>
    </citation>
    <scope>NUCLEOTIDE SEQUENCE [LARGE SCALE GENOMIC DNA]</scope>
    <source>
        <strain evidence="4 5">MSJ-40</strain>
    </source>
</reference>
<organism evidence="4 5">
    <name type="scientific">Tissierella simiarum</name>
    <dbReference type="NCBI Taxonomy" id="2841534"/>
    <lineage>
        <taxon>Bacteria</taxon>
        <taxon>Bacillati</taxon>
        <taxon>Bacillota</taxon>
        <taxon>Tissierellia</taxon>
        <taxon>Tissierellales</taxon>
        <taxon>Tissierellaceae</taxon>
        <taxon>Tissierella</taxon>
    </lineage>
</organism>
<feature type="domain" description="Rod shape-determining protein MreC beta-barrel core" evidence="3">
    <location>
        <begin position="122"/>
        <end position="276"/>
    </location>
</feature>
<evidence type="ECO:0000259" key="3">
    <source>
        <dbReference type="Pfam" id="PF04085"/>
    </source>
</evidence>
<sequence>MSFFKKYRDRMVVTSVAIILIIIIGATSSERMALTKFEKIIGNMLSPIEKIVYNAGKKVTDFFETIKNISKLKRENEELKKKITQLERDNRKYEDIIGKTDYLKNEAKLMEETNYNLITSQIIGKEPGNWYDRFTIDKGLKDGVKKGATVIQGVEIDQNVFQEGIVGRVIDVGDNWAKVVTIIDEISNISFKIIRTQDGGVLSGSIDGQISGYLFDSKADVIKGDKLYTSGLGGAFVKDLYIGEVSEVVKHDEDLIKRITINPAINFKKLYRVYVISD</sequence>
<comment type="function">
    <text evidence="1">Involved in formation and maintenance of cell shape.</text>
</comment>
<evidence type="ECO:0000256" key="1">
    <source>
        <dbReference type="PIRNR" id="PIRNR038471"/>
    </source>
</evidence>
<evidence type="ECO:0000313" key="4">
    <source>
        <dbReference type="EMBL" id="MBU5440029.1"/>
    </source>
</evidence>
<gene>
    <name evidence="4" type="primary">mreC</name>
    <name evidence="4" type="ORF">KQI42_18635</name>
</gene>
<dbReference type="PIRSF" id="PIRSF038471">
    <property type="entry name" value="MreC"/>
    <property type="match status" value="1"/>
</dbReference>
<dbReference type="PANTHER" id="PTHR34138:SF1">
    <property type="entry name" value="CELL SHAPE-DETERMINING PROTEIN MREC"/>
    <property type="match status" value="1"/>
</dbReference>
<evidence type="ECO:0000313" key="5">
    <source>
        <dbReference type="Proteomes" id="UP000749471"/>
    </source>
</evidence>
<dbReference type="NCBIfam" id="TIGR00219">
    <property type="entry name" value="mreC"/>
    <property type="match status" value="1"/>
</dbReference>
<dbReference type="PANTHER" id="PTHR34138">
    <property type="entry name" value="CELL SHAPE-DETERMINING PROTEIN MREC"/>
    <property type="match status" value="1"/>
</dbReference>
<keyword evidence="5" id="KW-1185">Reference proteome</keyword>
<comment type="caution">
    <text evidence="4">The sequence shown here is derived from an EMBL/GenBank/DDBJ whole genome shotgun (WGS) entry which is preliminary data.</text>
</comment>
<dbReference type="Proteomes" id="UP000749471">
    <property type="component" value="Unassembled WGS sequence"/>
</dbReference>
<name>A0ABS6EB89_9FIRM</name>
<accession>A0ABS6EB89</accession>
<dbReference type="InterPro" id="IPR007221">
    <property type="entry name" value="MreC"/>
</dbReference>
<dbReference type="RefSeq" id="WP_216521965.1">
    <property type="nucleotide sequence ID" value="NZ_JAHLPM010000023.1"/>
</dbReference>
<dbReference type="Pfam" id="PF04085">
    <property type="entry name" value="MreC"/>
    <property type="match status" value="1"/>
</dbReference>
<dbReference type="EMBL" id="JAHLPM010000023">
    <property type="protein sequence ID" value="MBU5440029.1"/>
    <property type="molecule type" value="Genomic_DNA"/>
</dbReference>
<protein>
    <recommendedName>
        <fullName evidence="1">Cell shape-determining protein MreC</fullName>
    </recommendedName>
    <alternativeName>
        <fullName evidence="1">Cell shape protein MreC</fullName>
    </alternativeName>
</protein>
<dbReference type="InterPro" id="IPR055342">
    <property type="entry name" value="MreC_beta-barrel_core"/>
</dbReference>
<comment type="similarity">
    <text evidence="1">Belongs to the MreC family.</text>
</comment>
<keyword evidence="2" id="KW-0175">Coiled coil</keyword>
<keyword evidence="1" id="KW-0133">Cell shape</keyword>
<evidence type="ECO:0000256" key="2">
    <source>
        <dbReference type="SAM" id="Coils"/>
    </source>
</evidence>
<feature type="coiled-coil region" evidence="2">
    <location>
        <begin position="62"/>
        <end position="96"/>
    </location>
</feature>
<proteinExistence type="inferred from homology"/>